<accession>A0ABY1PKZ5</accession>
<dbReference type="Pfam" id="PF02571">
    <property type="entry name" value="CbiJ"/>
    <property type="match status" value="1"/>
</dbReference>
<keyword evidence="5" id="KW-1185">Reference proteome</keyword>
<dbReference type="Proteomes" id="UP001157914">
    <property type="component" value="Unassembled WGS sequence"/>
</dbReference>
<dbReference type="PROSITE" id="PS51014">
    <property type="entry name" value="COBK_CBIJ"/>
    <property type="match status" value="1"/>
</dbReference>
<comment type="caution">
    <text evidence="4">The sequence shown here is derived from an EMBL/GenBank/DDBJ whole genome shotgun (WGS) entry which is preliminary data.</text>
</comment>
<proteinExistence type="predicted"/>
<name>A0ABY1PKZ5_9HYPH</name>
<keyword evidence="2" id="KW-0169">Cobalamin biosynthesis</keyword>
<dbReference type="InterPro" id="IPR003723">
    <property type="entry name" value="Precorrin-6x_reduct"/>
</dbReference>
<dbReference type="NCBIfam" id="NF005968">
    <property type="entry name" value="PRK08057.1-2"/>
    <property type="match status" value="1"/>
</dbReference>
<organism evidence="4 5">
    <name type="scientific">Roseibium denhamense</name>
    <dbReference type="NCBI Taxonomy" id="76305"/>
    <lineage>
        <taxon>Bacteria</taxon>
        <taxon>Pseudomonadati</taxon>
        <taxon>Pseudomonadota</taxon>
        <taxon>Alphaproteobacteria</taxon>
        <taxon>Hyphomicrobiales</taxon>
        <taxon>Stappiaceae</taxon>
        <taxon>Roseibium</taxon>
    </lineage>
</organism>
<comment type="pathway">
    <text evidence="1">Cofactor biosynthesis; adenosylcobalamin biosynthesis.</text>
</comment>
<gene>
    <name evidence="4" type="ORF">SAMN06265374_3911</name>
</gene>
<evidence type="ECO:0000313" key="4">
    <source>
        <dbReference type="EMBL" id="SMP34770.1"/>
    </source>
</evidence>
<evidence type="ECO:0000256" key="1">
    <source>
        <dbReference type="ARBA" id="ARBA00004953"/>
    </source>
</evidence>
<dbReference type="EMBL" id="FXTT01000006">
    <property type="protein sequence ID" value="SMP34770.1"/>
    <property type="molecule type" value="Genomic_DNA"/>
</dbReference>
<keyword evidence="3" id="KW-0560">Oxidoreductase</keyword>
<dbReference type="PANTHER" id="PTHR36925">
    <property type="entry name" value="COBALT-PRECORRIN-6A REDUCTASE"/>
    <property type="match status" value="1"/>
</dbReference>
<reference evidence="4 5" key="1">
    <citation type="submission" date="2017-05" db="EMBL/GenBank/DDBJ databases">
        <authorList>
            <person name="Varghese N."/>
            <person name="Submissions S."/>
        </authorList>
    </citation>
    <scope>NUCLEOTIDE SEQUENCE [LARGE SCALE GENOMIC DNA]</scope>
    <source>
        <strain evidence="4 5">DSM 15949</strain>
    </source>
</reference>
<dbReference type="PANTHER" id="PTHR36925:SF1">
    <property type="entry name" value="COBALT-PRECORRIN-6A REDUCTASE"/>
    <property type="match status" value="1"/>
</dbReference>
<evidence type="ECO:0000256" key="2">
    <source>
        <dbReference type="ARBA" id="ARBA00022573"/>
    </source>
</evidence>
<evidence type="ECO:0000313" key="5">
    <source>
        <dbReference type="Proteomes" id="UP001157914"/>
    </source>
</evidence>
<sequence length="257" mass="27324">MCWVNVPLTVKPAHILLLAGTFEARKLAQGIPETFPDAGLTVSFAGVVSDLPDLGVRTRIGGFGGLDGLKTFMGAEGVTHIIDATHPFAAQMSRTASEAASALSVPLVRLERPAWSSEAEDQWQSVPGVAAAEQALRPGGRVFLAVGRKEIGKFTGRTDIYGLVRMIEPPAEPLPDTWDLVLSRPSQDVVAEIDLFKRHGIDCVVSKNSGGTRSFAKIAAARALQLPVIMIERPLLPEAVCASSPSAVLEKLARLLA</sequence>
<protein>
    <submittedName>
        <fullName evidence="4">Precorrin-6A reductase</fullName>
    </submittedName>
</protein>
<evidence type="ECO:0000256" key="3">
    <source>
        <dbReference type="ARBA" id="ARBA00023002"/>
    </source>
</evidence>